<evidence type="ECO:0000259" key="3">
    <source>
        <dbReference type="Pfam" id="PF14529"/>
    </source>
</evidence>
<dbReference type="Pfam" id="PF14529">
    <property type="entry name" value="Exo_endo_phos_2"/>
    <property type="match status" value="1"/>
</dbReference>
<feature type="compositionally biased region" description="Acidic residues" evidence="2">
    <location>
        <begin position="68"/>
        <end position="77"/>
    </location>
</feature>
<gene>
    <name evidence="4" type="ORF">MEDL_51537</name>
</gene>
<sequence>MKINKREREDLALNTILRKLSETEFINKKQNKIMQLKLGTSKWRTSYRDPRPTNKKEDISNNNRQEDEVWSEDDEIEKDNQPLGSMDTMLIDSDYTDDENKIIGKCQSFEERYEEVKDDVHQKKGEYEQNAEEIARAENDIQNFDSDNEDAYTDIATCTQHLNNNDADIVEIIDQNNNEDLYVNYDIGPDLGIRQTKADVDLASGSDNHEELLLNKMADMEYRKLSSSQGRRCNGIRKSFKTAVSLKNELTINLDVSDGLVNGASCTTKYIEKGIIWVQFDNADCGRQLRLASRHLIKRNILQSWVRLKGNDYHNNRTAYGSSVYIKKTYTADVIPFNSKKVELTVVQIKEPYQFTIICVYCRPNENVLNIISSLNKLKEHIQSSHPVIIIGDFNANMTPQSMKYLKIEKHMLNNGFHQIIKEHTTDGKTTIDLIFTNVEKKTICVVEL</sequence>
<accession>A0A8S3TZV1</accession>
<organism evidence="4 5">
    <name type="scientific">Mytilus edulis</name>
    <name type="common">Blue mussel</name>
    <dbReference type="NCBI Taxonomy" id="6550"/>
    <lineage>
        <taxon>Eukaryota</taxon>
        <taxon>Metazoa</taxon>
        <taxon>Spiralia</taxon>
        <taxon>Lophotrochozoa</taxon>
        <taxon>Mollusca</taxon>
        <taxon>Bivalvia</taxon>
        <taxon>Autobranchia</taxon>
        <taxon>Pteriomorphia</taxon>
        <taxon>Mytilida</taxon>
        <taxon>Mytiloidea</taxon>
        <taxon>Mytilidae</taxon>
        <taxon>Mytilinae</taxon>
        <taxon>Mytilus</taxon>
    </lineage>
</organism>
<evidence type="ECO:0000313" key="5">
    <source>
        <dbReference type="Proteomes" id="UP000683360"/>
    </source>
</evidence>
<comment type="caution">
    <text evidence="4">The sequence shown here is derived from an EMBL/GenBank/DDBJ whole genome shotgun (WGS) entry which is preliminary data.</text>
</comment>
<dbReference type="Proteomes" id="UP000683360">
    <property type="component" value="Unassembled WGS sequence"/>
</dbReference>
<proteinExistence type="predicted"/>
<keyword evidence="1" id="KW-0175">Coiled coil</keyword>
<dbReference type="EMBL" id="CAJPWZ010002504">
    <property type="protein sequence ID" value="CAG2239165.1"/>
    <property type="molecule type" value="Genomic_DNA"/>
</dbReference>
<feature type="region of interest" description="Disordered" evidence="2">
    <location>
        <begin position="44"/>
        <end position="87"/>
    </location>
</feature>
<dbReference type="AlphaFoldDB" id="A0A8S3TZV1"/>
<dbReference type="Gene3D" id="3.60.10.10">
    <property type="entry name" value="Endonuclease/exonuclease/phosphatase"/>
    <property type="match status" value="1"/>
</dbReference>
<dbReference type="InterPro" id="IPR036691">
    <property type="entry name" value="Endo/exonu/phosph_ase_sf"/>
</dbReference>
<feature type="domain" description="Endonuclease/exonuclease/phosphatase" evidence="3">
    <location>
        <begin position="356"/>
        <end position="442"/>
    </location>
</feature>
<protein>
    <recommendedName>
        <fullName evidence="3">Endonuclease/exonuclease/phosphatase domain-containing protein</fullName>
    </recommendedName>
</protein>
<evidence type="ECO:0000256" key="1">
    <source>
        <dbReference type="SAM" id="Coils"/>
    </source>
</evidence>
<evidence type="ECO:0000313" key="4">
    <source>
        <dbReference type="EMBL" id="CAG2239165.1"/>
    </source>
</evidence>
<evidence type="ECO:0000256" key="2">
    <source>
        <dbReference type="SAM" id="MobiDB-lite"/>
    </source>
</evidence>
<dbReference type="InterPro" id="IPR005135">
    <property type="entry name" value="Endo/exonuclease/phosphatase"/>
</dbReference>
<dbReference type="GO" id="GO:0003824">
    <property type="term" value="F:catalytic activity"/>
    <property type="evidence" value="ECO:0007669"/>
    <property type="project" value="InterPro"/>
</dbReference>
<dbReference type="SUPFAM" id="SSF56219">
    <property type="entry name" value="DNase I-like"/>
    <property type="match status" value="1"/>
</dbReference>
<feature type="coiled-coil region" evidence="1">
    <location>
        <begin position="106"/>
        <end position="154"/>
    </location>
</feature>
<reference evidence="4" key="1">
    <citation type="submission" date="2021-03" db="EMBL/GenBank/DDBJ databases">
        <authorList>
            <person name="Bekaert M."/>
        </authorList>
    </citation>
    <scope>NUCLEOTIDE SEQUENCE</scope>
</reference>
<keyword evidence="5" id="KW-1185">Reference proteome</keyword>
<dbReference type="OrthoDB" id="6154233at2759"/>
<feature type="compositionally biased region" description="Basic and acidic residues" evidence="2">
    <location>
        <begin position="46"/>
        <end position="67"/>
    </location>
</feature>
<name>A0A8S3TZV1_MYTED</name>